<gene>
    <name evidence="7" type="ORF">Z045_13015</name>
</gene>
<dbReference type="AlphaFoldDB" id="A0A0V9UJD4"/>
<keyword evidence="4 7" id="KW-0808">Transferase</keyword>
<evidence type="ECO:0000313" key="8">
    <source>
        <dbReference type="Proteomes" id="UP000053060"/>
    </source>
</evidence>
<evidence type="ECO:0000259" key="6">
    <source>
        <dbReference type="Pfam" id="PF19320"/>
    </source>
</evidence>
<dbReference type="GO" id="GO:0016757">
    <property type="term" value="F:glycosyltransferase activity"/>
    <property type="evidence" value="ECO:0007669"/>
    <property type="project" value="UniProtKB-KW"/>
</dbReference>
<dbReference type="Pfam" id="PF19320">
    <property type="entry name" value="GlfT2_domain3"/>
    <property type="match status" value="1"/>
</dbReference>
<dbReference type="PANTHER" id="PTHR43179">
    <property type="entry name" value="RHAMNOSYLTRANSFERASE WBBL"/>
    <property type="match status" value="1"/>
</dbReference>
<dbReference type="InterPro" id="IPR045699">
    <property type="entry name" value="GlfT2_C"/>
</dbReference>
<comment type="caution">
    <text evidence="7">The sequence shown here is derived from an EMBL/GenBank/DDBJ whole genome shotgun (WGS) entry which is preliminary data.</text>
</comment>
<organism evidence="7 8">
    <name type="scientific">Rhodococcus pyridinivorans KG-16</name>
    <dbReference type="NCBI Taxonomy" id="1441730"/>
    <lineage>
        <taxon>Bacteria</taxon>
        <taxon>Bacillati</taxon>
        <taxon>Actinomycetota</taxon>
        <taxon>Actinomycetes</taxon>
        <taxon>Mycobacteriales</taxon>
        <taxon>Nocardiaceae</taxon>
        <taxon>Rhodococcus</taxon>
    </lineage>
</organism>
<evidence type="ECO:0000256" key="3">
    <source>
        <dbReference type="ARBA" id="ARBA00022676"/>
    </source>
</evidence>
<dbReference type="Pfam" id="PF17994">
    <property type="entry name" value="Glft2_N"/>
    <property type="match status" value="1"/>
</dbReference>
<dbReference type="PATRIC" id="fig|1441730.3.peg.2703"/>
<dbReference type="PANTHER" id="PTHR43179:SF12">
    <property type="entry name" value="GALACTOFURANOSYLTRANSFERASE GLFT2"/>
    <property type="match status" value="1"/>
</dbReference>
<dbReference type="InterPro" id="IPR029044">
    <property type="entry name" value="Nucleotide-diphossugar_trans"/>
</dbReference>
<dbReference type="InterPro" id="IPR040492">
    <property type="entry name" value="GlfT2_N"/>
</dbReference>
<proteinExistence type="inferred from homology"/>
<feature type="domain" description="Galactofuranosyltransferase GlfT2 N-terminal" evidence="5">
    <location>
        <begin position="58"/>
        <end position="169"/>
    </location>
</feature>
<protein>
    <submittedName>
        <fullName evidence="7">Glycosyl transferase</fullName>
    </submittedName>
</protein>
<dbReference type="Pfam" id="PF13641">
    <property type="entry name" value="Glyco_tranf_2_3"/>
    <property type="match status" value="1"/>
</dbReference>
<dbReference type="RefSeq" id="WP_060652245.1">
    <property type="nucleotide sequence ID" value="NZ_AZXY01000006.1"/>
</dbReference>
<accession>A0A0V9UJD4</accession>
<evidence type="ECO:0000256" key="4">
    <source>
        <dbReference type="ARBA" id="ARBA00022679"/>
    </source>
</evidence>
<name>A0A0V9UJD4_9NOCA</name>
<reference evidence="8" key="1">
    <citation type="submission" date="2015-01" db="EMBL/GenBank/DDBJ databases">
        <title>Draft genome sequence of Rhodococcus pyridinivorans strain KG-16, a hydrocarbon-degrading bacterium.</title>
        <authorList>
            <person name="Aggarwal R.K."/>
            <person name="Dawar C."/>
        </authorList>
    </citation>
    <scope>NUCLEOTIDE SEQUENCE [LARGE SCALE GENOMIC DNA]</scope>
    <source>
        <strain evidence="8">KG-16</strain>
    </source>
</reference>
<comment type="similarity">
    <text evidence="2">Belongs to the glycosyltransferase 2 family.</text>
</comment>
<sequence>MEQAAAGDTSTIGHDADTLDEVLTEPVRRDRLIVQRGVFASLSPRVPEKMYVHTKGDAASDRYGLQLADGATAHTNTYFGRFPATFWQRWTDVKTVNLQLTYGCSGTAKFTVWASDARGRERIVTVETVSGSGELDLELPIERFVDGGAMWFSIDASNGSVLVSDARWTVAAPERLRPAAVVICTFNRADDCTVTVGTLASDDGAMADIEAVCIVDQGTDQVRSRSAFAEVADKLGDKLIYLTQPNLGGAGGFSRGMYEITGSAKAEHANVIVMDDDILCEPESVLRLNAFANMTVQPTIVGAQMLSLSNPQVLHVSAEREVLDEITAGALTPGARMGIDLVKKKQDMRFDAGWNGWWTCLLPAEIIADCGLPIPLFFQWDDIEYGIRARYAGHPTVTLPNAGVWHADFYLKDYDDWARYFSIRNGLIVSSIYGRFDGNDMSKYLFRKISELIVSMQYGLAATFIKAAEDFLAGPDFLYDGGQSVLKELRELRDRYPETKPLPAAQVGKESDPHTQMSVWQFEPDKKREGLVLLKRAVQQFAGKVDRRTVTVPAHFAAWWHVSLFDKAVVTDASQNAVRVRHRDKDTAVELAKQTAKVCWQLRKEAPRMKTVWQEALPKLTSRENWARLYGIDG</sequence>
<feature type="domain" description="Galactofuranosyltransferase-2 C-terminal" evidence="6">
    <location>
        <begin position="451"/>
        <end position="630"/>
    </location>
</feature>
<keyword evidence="3" id="KW-0328">Glycosyltransferase</keyword>
<evidence type="ECO:0000256" key="2">
    <source>
        <dbReference type="ARBA" id="ARBA00006739"/>
    </source>
</evidence>
<dbReference type="SUPFAM" id="SSF53448">
    <property type="entry name" value="Nucleotide-diphospho-sugar transferases"/>
    <property type="match status" value="1"/>
</dbReference>
<dbReference type="EMBL" id="AZXY01000006">
    <property type="protein sequence ID" value="KSZ58123.1"/>
    <property type="molecule type" value="Genomic_DNA"/>
</dbReference>
<evidence type="ECO:0000313" key="7">
    <source>
        <dbReference type="EMBL" id="KSZ58123.1"/>
    </source>
</evidence>
<evidence type="ECO:0000259" key="5">
    <source>
        <dbReference type="Pfam" id="PF17994"/>
    </source>
</evidence>
<comment type="pathway">
    <text evidence="1">Cell wall biogenesis; cell wall polysaccharide biosynthesis.</text>
</comment>
<evidence type="ECO:0000256" key="1">
    <source>
        <dbReference type="ARBA" id="ARBA00004776"/>
    </source>
</evidence>
<dbReference type="Gene3D" id="3.90.550.60">
    <property type="match status" value="1"/>
</dbReference>
<dbReference type="Proteomes" id="UP000053060">
    <property type="component" value="Unassembled WGS sequence"/>
</dbReference>
<reference evidence="7 8" key="2">
    <citation type="journal article" date="2016" name="Genome Announc.">
        <title>Draft Genome Sequence of a Versatile Hydrocarbon-Degrading Bacterium, Rhodococcus pyridinivorans Strain KG-16, Collected from Oil Fields in India.</title>
        <authorList>
            <person name="Aggarwal R.K."/>
            <person name="Dawar C."/>
            <person name="Phanindranath R."/>
            <person name="Mutnuri L."/>
            <person name="Dayal A.M."/>
        </authorList>
    </citation>
    <scope>NUCLEOTIDE SEQUENCE [LARGE SCALE GENOMIC DNA]</scope>
    <source>
        <strain evidence="7 8">KG-16</strain>
    </source>
</reference>